<feature type="transmembrane region" description="Helical" evidence="1">
    <location>
        <begin position="40"/>
        <end position="58"/>
    </location>
</feature>
<keyword evidence="1" id="KW-0812">Transmembrane</keyword>
<keyword evidence="1" id="KW-0472">Membrane</keyword>
<evidence type="ECO:0000313" key="2">
    <source>
        <dbReference type="EMBL" id="KAJ9580683.1"/>
    </source>
</evidence>
<comment type="caution">
    <text evidence="2">The sequence shown here is derived from an EMBL/GenBank/DDBJ whole genome shotgun (WGS) entry which is preliminary data.</text>
</comment>
<reference evidence="2" key="1">
    <citation type="journal article" date="2023" name="IScience">
        <title>Live-bearing cockroach genome reveals convergent evolutionary mechanisms linked to viviparity in insects and beyond.</title>
        <authorList>
            <person name="Fouks B."/>
            <person name="Harrison M.C."/>
            <person name="Mikhailova A.A."/>
            <person name="Marchal E."/>
            <person name="English S."/>
            <person name="Carruthers M."/>
            <person name="Jennings E.C."/>
            <person name="Chiamaka E.L."/>
            <person name="Frigard R.A."/>
            <person name="Pippel M."/>
            <person name="Attardo G.M."/>
            <person name="Benoit J.B."/>
            <person name="Bornberg-Bauer E."/>
            <person name="Tobe S.S."/>
        </authorList>
    </citation>
    <scope>NUCLEOTIDE SEQUENCE</scope>
    <source>
        <strain evidence="2">Stay&amp;Tobe</strain>
    </source>
</reference>
<keyword evidence="1" id="KW-1133">Transmembrane helix</keyword>
<feature type="non-terminal residue" evidence="2">
    <location>
        <position position="1"/>
    </location>
</feature>
<keyword evidence="3" id="KW-1185">Reference proteome</keyword>
<feature type="non-terminal residue" evidence="2">
    <location>
        <position position="74"/>
    </location>
</feature>
<name>A0AAD7ZHL0_DIPPU</name>
<dbReference type="AlphaFoldDB" id="A0AAD7ZHL0"/>
<protein>
    <submittedName>
        <fullName evidence="2">Uncharacterized protein</fullName>
    </submittedName>
</protein>
<dbReference type="EMBL" id="JASPKZ010008211">
    <property type="protein sequence ID" value="KAJ9580683.1"/>
    <property type="molecule type" value="Genomic_DNA"/>
</dbReference>
<gene>
    <name evidence="2" type="ORF">L9F63_024139</name>
</gene>
<organism evidence="2 3">
    <name type="scientific">Diploptera punctata</name>
    <name type="common">Pacific beetle cockroach</name>
    <dbReference type="NCBI Taxonomy" id="6984"/>
    <lineage>
        <taxon>Eukaryota</taxon>
        <taxon>Metazoa</taxon>
        <taxon>Ecdysozoa</taxon>
        <taxon>Arthropoda</taxon>
        <taxon>Hexapoda</taxon>
        <taxon>Insecta</taxon>
        <taxon>Pterygota</taxon>
        <taxon>Neoptera</taxon>
        <taxon>Polyneoptera</taxon>
        <taxon>Dictyoptera</taxon>
        <taxon>Blattodea</taxon>
        <taxon>Blaberoidea</taxon>
        <taxon>Blaberidae</taxon>
        <taxon>Diplopterinae</taxon>
        <taxon>Diploptera</taxon>
    </lineage>
</organism>
<proteinExistence type="predicted"/>
<reference evidence="2" key="2">
    <citation type="submission" date="2023-05" db="EMBL/GenBank/DDBJ databases">
        <authorList>
            <person name="Fouks B."/>
        </authorList>
    </citation>
    <scope>NUCLEOTIDE SEQUENCE</scope>
    <source>
        <strain evidence="2">Stay&amp;Tobe</strain>
        <tissue evidence="2">Testes</tissue>
    </source>
</reference>
<accession>A0AAD7ZHL0</accession>
<dbReference type="Proteomes" id="UP001233999">
    <property type="component" value="Unassembled WGS sequence"/>
</dbReference>
<evidence type="ECO:0000313" key="3">
    <source>
        <dbReference type="Proteomes" id="UP001233999"/>
    </source>
</evidence>
<evidence type="ECO:0000256" key="1">
    <source>
        <dbReference type="SAM" id="Phobius"/>
    </source>
</evidence>
<sequence>FIAIRVCNQNCMRDVKLRHINNNSTDHARVCRRFERYVRAARLILLSITVCSTMGHMVSFNDIKSRNSSIIAKS</sequence>